<dbReference type="Gene3D" id="1.10.287.470">
    <property type="entry name" value="Helix hairpin bin"/>
    <property type="match status" value="1"/>
</dbReference>
<reference evidence="3" key="1">
    <citation type="submission" date="2017-04" db="EMBL/GenBank/DDBJ databases">
        <title>Unexpected and diverse lifestyles within the genus Limnohabitans.</title>
        <authorList>
            <person name="Kasalicky V."/>
            <person name="Mehrshad M."/>
            <person name="Andrei S.-A."/>
            <person name="Salcher M."/>
            <person name="Kratochvilova H."/>
            <person name="Simek K."/>
            <person name="Ghai R."/>
        </authorList>
    </citation>
    <scope>NUCLEOTIDE SEQUENCE [LARGE SCALE GENOMIC DNA]</scope>
    <source>
        <strain evidence="3">II-D5</strain>
    </source>
</reference>
<feature type="coiled-coil region" evidence="1">
    <location>
        <begin position="105"/>
        <end position="132"/>
    </location>
</feature>
<gene>
    <name evidence="3" type="ORF">H663_011320</name>
</gene>
<dbReference type="PANTHER" id="PTHR30469:SF15">
    <property type="entry name" value="HLYD FAMILY OF SECRETION PROTEINS"/>
    <property type="match status" value="1"/>
</dbReference>
<organism evidence="3 4">
    <name type="scientific">Limnohabitans planktonicus II-D5</name>
    <dbReference type="NCBI Taxonomy" id="1293045"/>
    <lineage>
        <taxon>Bacteria</taxon>
        <taxon>Pseudomonadati</taxon>
        <taxon>Pseudomonadota</taxon>
        <taxon>Betaproteobacteria</taxon>
        <taxon>Burkholderiales</taxon>
        <taxon>Comamonadaceae</taxon>
        <taxon>Limnohabitans</taxon>
    </lineage>
</organism>
<dbReference type="GO" id="GO:1990281">
    <property type="term" value="C:efflux pump complex"/>
    <property type="evidence" value="ECO:0007669"/>
    <property type="project" value="TreeGrafter"/>
</dbReference>
<dbReference type="Proteomes" id="UP000037507">
    <property type="component" value="Unassembled WGS sequence"/>
</dbReference>
<evidence type="ECO:0000259" key="2">
    <source>
        <dbReference type="Pfam" id="PF25989"/>
    </source>
</evidence>
<keyword evidence="4" id="KW-1185">Reference proteome</keyword>
<dbReference type="Pfam" id="PF25989">
    <property type="entry name" value="YknX_C"/>
    <property type="match status" value="1"/>
</dbReference>
<dbReference type="PANTHER" id="PTHR30469">
    <property type="entry name" value="MULTIDRUG RESISTANCE PROTEIN MDTA"/>
    <property type="match status" value="1"/>
</dbReference>
<accession>A0A2T7UD05</accession>
<evidence type="ECO:0000256" key="1">
    <source>
        <dbReference type="SAM" id="Coils"/>
    </source>
</evidence>
<sequence>MGLVFAGAVAVVAVVLVLWPAPLAVDGVAVQTGHMQVTVDDLGETRSHDRFLLSAPVSGRLARIALRDGDWVDEQQLLARIAPLPLSERERIELTARVASAQALQREAQQRVRQSADELSQAQRDLQRMQQLQTQGFIAPQGLEQATQKELSATSALQAARFRALAAAADVQVAQAAMDAIRAAQAGAQGWLEVRAPRASRVLRIIDPSERVVAMGTPLMSLGDVAQLEGVVELLSTEAVKVAPGMPVLIEGWGGQQVLHARVRRVENYAFTKVSALGIEEKRVNVIVDLDDPPPALGDGFRLTARIVVWQADKVLKVPASALFRCGQTWCVFVIEDGRARQRPLTLDHRNLQEAEVTEGLVPGEVVVRYPGNELQDGARVRWRKS</sequence>
<dbReference type="Gene3D" id="2.40.50.100">
    <property type="match status" value="1"/>
</dbReference>
<keyword evidence="1" id="KW-0175">Coiled coil</keyword>
<dbReference type="Gene3D" id="2.40.420.20">
    <property type="match status" value="1"/>
</dbReference>
<dbReference type="SUPFAM" id="SSF111369">
    <property type="entry name" value="HlyD-like secretion proteins"/>
    <property type="match status" value="1"/>
</dbReference>
<protein>
    <recommendedName>
        <fullName evidence="2">YknX-like C-terminal permuted SH3-like domain-containing protein</fullName>
    </recommendedName>
</protein>
<feature type="domain" description="YknX-like C-terminal permuted SH3-like" evidence="2">
    <location>
        <begin position="315"/>
        <end position="382"/>
    </location>
</feature>
<evidence type="ECO:0000313" key="3">
    <source>
        <dbReference type="EMBL" id="PVE42502.1"/>
    </source>
</evidence>
<evidence type="ECO:0000313" key="4">
    <source>
        <dbReference type="Proteomes" id="UP000037507"/>
    </source>
</evidence>
<proteinExistence type="predicted"/>
<dbReference type="AlphaFoldDB" id="A0A2T7UD05"/>
<dbReference type="InterPro" id="IPR058637">
    <property type="entry name" value="YknX-like_C"/>
</dbReference>
<dbReference type="GO" id="GO:0015562">
    <property type="term" value="F:efflux transmembrane transporter activity"/>
    <property type="evidence" value="ECO:0007669"/>
    <property type="project" value="TreeGrafter"/>
</dbReference>
<dbReference type="STRING" id="1293045.H663_16035"/>
<dbReference type="EMBL" id="LFYT02000013">
    <property type="protein sequence ID" value="PVE42502.1"/>
    <property type="molecule type" value="Genomic_DNA"/>
</dbReference>
<name>A0A2T7UD05_9BURK</name>
<comment type="caution">
    <text evidence="3">The sequence shown here is derived from an EMBL/GenBank/DDBJ whole genome shotgun (WGS) entry which is preliminary data.</text>
</comment>